<evidence type="ECO:0000256" key="2">
    <source>
        <dbReference type="ARBA" id="ARBA00022603"/>
    </source>
</evidence>
<dbReference type="Proteomes" id="UP001596391">
    <property type="component" value="Unassembled WGS sequence"/>
</dbReference>
<dbReference type="EMBL" id="JBHSWI010000001">
    <property type="protein sequence ID" value="MFC6645851.1"/>
    <property type="molecule type" value="Genomic_DNA"/>
</dbReference>
<dbReference type="CDD" id="cd18093">
    <property type="entry name" value="SpoU-like_TrmJ"/>
    <property type="match status" value="1"/>
</dbReference>
<evidence type="ECO:0000256" key="3">
    <source>
        <dbReference type="ARBA" id="ARBA00022679"/>
    </source>
</evidence>
<comment type="similarity">
    <text evidence="1">Belongs to the class IV-like SAM-binding methyltransferase superfamily. RNA methyltransferase TrmH family.</text>
</comment>
<comment type="caution">
    <text evidence="6">The sequence shown here is derived from an EMBL/GenBank/DDBJ whole genome shotgun (WGS) entry which is preliminary data.</text>
</comment>
<dbReference type="GO" id="GO:0008168">
    <property type="term" value="F:methyltransferase activity"/>
    <property type="evidence" value="ECO:0007669"/>
    <property type="project" value="UniProtKB-KW"/>
</dbReference>
<dbReference type="InterPro" id="IPR004384">
    <property type="entry name" value="RNA_MeTrfase_TrmJ/LasT"/>
</dbReference>
<dbReference type="PANTHER" id="PTHR42786">
    <property type="entry name" value="TRNA/RRNA METHYLTRANSFERASE"/>
    <property type="match status" value="1"/>
</dbReference>
<proteinExistence type="inferred from homology"/>
<evidence type="ECO:0000256" key="1">
    <source>
        <dbReference type="ARBA" id="ARBA00007228"/>
    </source>
</evidence>
<dbReference type="SUPFAM" id="SSF75217">
    <property type="entry name" value="alpha/beta knot"/>
    <property type="match status" value="1"/>
</dbReference>
<dbReference type="InterPro" id="IPR001537">
    <property type="entry name" value="SpoU_MeTrfase"/>
</dbReference>
<organism evidence="6 7">
    <name type="scientific">Granulicella cerasi</name>
    <dbReference type="NCBI Taxonomy" id="741063"/>
    <lineage>
        <taxon>Bacteria</taxon>
        <taxon>Pseudomonadati</taxon>
        <taxon>Acidobacteriota</taxon>
        <taxon>Terriglobia</taxon>
        <taxon>Terriglobales</taxon>
        <taxon>Acidobacteriaceae</taxon>
        <taxon>Granulicella</taxon>
    </lineage>
</organism>
<feature type="domain" description="tRNA/rRNA methyltransferase SpoU type" evidence="5">
    <location>
        <begin position="10"/>
        <end position="169"/>
    </location>
</feature>
<evidence type="ECO:0000259" key="5">
    <source>
        <dbReference type="Pfam" id="PF00588"/>
    </source>
</evidence>
<reference evidence="7" key="1">
    <citation type="journal article" date="2019" name="Int. J. Syst. Evol. Microbiol.">
        <title>The Global Catalogue of Microorganisms (GCM) 10K type strain sequencing project: providing services to taxonomists for standard genome sequencing and annotation.</title>
        <authorList>
            <consortium name="The Broad Institute Genomics Platform"/>
            <consortium name="The Broad Institute Genome Sequencing Center for Infectious Disease"/>
            <person name="Wu L."/>
            <person name="Ma J."/>
        </authorList>
    </citation>
    <scope>NUCLEOTIDE SEQUENCE [LARGE SCALE GENOMIC DNA]</scope>
    <source>
        <strain evidence="7">CGMCC 1.16026</strain>
    </source>
</reference>
<accession>A0ABW1ZAW2</accession>
<dbReference type="GO" id="GO:0032259">
    <property type="term" value="P:methylation"/>
    <property type="evidence" value="ECO:0007669"/>
    <property type="project" value="UniProtKB-KW"/>
</dbReference>
<keyword evidence="7" id="KW-1185">Reference proteome</keyword>
<dbReference type="PIRSF" id="PIRSF004808">
    <property type="entry name" value="LasT"/>
    <property type="match status" value="1"/>
</dbReference>
<dbReference type="RefSeq" id="WP_263369565.1">
    <property type="nucleotide sequence ID" value="NZ_JAGSYD010000001.1"/>
</dbReference>
<dbReference type="InterPro" id="IPR029026">
    <property type="entry name" value="tRNA_m1G_MTases_N"/>
</dbReference>
<dbReference type="Gene3D" id="3.40.1280.10">
    <property type="match status" value="1"/>
</dbReference>
<evidence type="ECO:0000256" key="4">
    <source>
        <dbReference type="ARBA" id="ARBA00022691"/>
    </source>
</evidence>
<gene>
    <name evidence="6" type="ORF">ACFQBQ_09715</name>
</gene>
<evidence type="ECO:0000313" key="7">
    <source>
        <dbReference type="Proteomes" id="UP001596391"/>
    </source>
</evidence>
<dbReference type="PANTHER" id="PTHR42786:SF2">
    <property type="entry name" value="TRNA (CYTIDINE_URIDINE-2'-O-)-METHYLTRANSFERASE TRMJ"/>
    <property type="match status" value="1"/>
</dbReference>
<evidence type="ECO:0000313" key="6">
    <source>
        <dbReference type="EMBL" id="MFC6645851.1"/>
    </source>
</evidence>
<keyword evidence="4" id="KW-0949">S-adenosyl-L-methionine</keyword>
<keyword evidence="2 6" id="KW-0489">Methyltransferase</keyword>
<name>A0ABW1ZAW2_9BACT</name>
<keyword evidence="3" id="KW-0808">Transferase</keyword>
<sequence length="257" mass="28259">MLSNAARARFTVVLVGARNPSNIGAAARAMQDFGFSDLRVVNEFAPPFEGARLEAKSAVGASHVMDAARLFSDLREAIADCTYIAGTTALGNRELRQEVVSLQTAAPHMRDAAEHPEARVALLFGSEKTGLTNEQLAHCQSLVNIPLFEPEGARHLSMNLGQSVAVCLYELSREGFEQARPLPTHAPAPATEQLREVLVERLTSLMQTTEYDKRFPGNAREIVVRQLVQQLGETRDEAATWLGLLRHIERHVAHTEE</sequence>
<dbReference type="InterPro" id="IPR029028">
    <property type="entry name" value="Alpha/beta_knot_MTases"/>
</dbReference>
<protein>
    <submittedName>
        <fullName evidence="6">RNA methyltransferase</fullName>
    </submittedName>
</protein>
<dbReference type="Pfam" id="PF00588">
    <property type="entry name" value="SpoU_methylase"/>
    <property type="match status" value="1"/>
</dbReference>